<feature type="region of interest" description="Disordered" evidence="5">
    <location>
        <begin position="150"/>
        <end position="171"/>
    </location>
</feature>
<name>A0ABI8ACW4_FELCA</name>
<keyword evidence="7" id="KW-1185">Reference proteome</keyword>
<keyword evidence="4" id="KW-0175">Coiled coil</keyword>
<dbReference type="InterPro" id="IPR030482">
    <property type="entry name" value="PDRG1"/>
</dbReference>
<organism evidence="6 7">
    <name type="scientific">Felis catus</name>
    <name type="common">Cat</name>
    <name type="synonym">Felis silvestris catus</name>
    <dbReference type="NCBI Taxonomy" id="9685"/>
    <lineage>
        <taxon>Eukaryota</taxon>
        <taxon>Metazoa</taxon>
        <taxon>Chordata</taxon>
        <taxon>Craniata</taxon>
        <taxon>Vertebrata</taxon>
        <taxon>Euteleostomi</taxon>
        <taxon>Mammalia</taxon>
        <taxon>Eutheria</taxon>
        <taxon>Laurasiatheria</taxon>
        <taxon>Carnivora</taxon>
        <taxon>Feliformia</taxon>
        <taxon>Felidae</taxon>
        <taxon>Felinae</taxon>
        <taxon>Felis</taxon>
    </lineage>
</organism>
<proteinExistence type="predicted"/>
<keyword evidence="2" id="KW-0963">Cytoplasm</keyword>
<evidence type="ECO:0000313" key="6">
    <source>
        <dbReference type="Ensembl" id="ENSFCTP00005057111.1"/>
    </source>
</evidence>
<sequence>MILLLPNTIVCNYMFCHELSVFPTRMTLHEDRDCVLFTAAPSAPKTAWRLVGAQQIEKDKQVGSKAARHARRSGPAGGVPVPPPKLGPPLSRVLEPARHSSFNCACPPEGLPGRRVRVRMRSRSGARTEFELCRSRAEWSGVLGGGHAVTRGGTGASVPGGGGRARGGGAGGQATEDVMVCFGNMFIRMPHPQTKEMIEKDQDHLDKEIEKLRKQLKVKVNRLFEAQGKPELKGFNLNPLNQDELKALKIILKG</sequence>
<accession>A0ABI8ACW4</accession>
<dbReference type="PANTHER" id="PTHR21162">
    <property type="entry name" value="P53 AND DNA DAMAGE-REGULATED PROTEIN"/>
    <property type="match status" value="1"/>
</dbReference>
<feature type="region of interest" description="Disordered" evidence="5">
    <location>
        <begin position="59"/>
        <end position="85"/>
    </location>
</feature>
<evidence type="ECO:0008006" key="8">
    <source>
        <dbReference type="Google" id="ProtNLM"/>
    </source>
</evidence>
<dbReference type="CDD" id="cd22860">
    <property type="entry name" value="PDRG1"/>
    <property type="match status" value="1"/>
</dbReference>
<evidence type="ECO:0000256" key="1">
    <source>
        <dbReference type="ARBA" id="ARBA00004496"/>
    </source>
</evidence>
<gene>
    <name evidence="6" type="primary">PDRG1</name>
</gene>
<evidence type="ECO:0000256" key="3">
    <source>
        <dbReference type="ARBA" id="ARBA00023186"/>
    </source>
</evidence>
<reference evidence="6" key="2">
    <citation type="submission" date="2025-08" db="UniProtKB">
        <authorList>
            <consortium name="Ensembl"/>
        </authorList>
    </citation>
    <scope>IDENTIFICATION</scope>
    <source>
        <strain evidence="6">breed Abyssinian</strain>
    </source>
</reference>
<reference evidence="6" key="3">
    <citation type="submission" date="2025-09" db="UniProtKB">
        <authorList>
            <consortium name="Ensembl"/>
        </authorList>
    </citation>
    <scope>IDENTIFICATION</scope>
    <source>
        <strain evidence="6">breed Abyssinian</strain>
    </source>
</reference>
<evidence type="ECO:0000313" key="7">
    <source>
        <dbReference type="Proteomes" id="UP000823872"/>
    </source>
</evidence>
<protein>
    <recommendedName>
        <fullName evidence="8">P53 and DNA damage-regulated protein 1</fullName>
    </recommendedName>
</protein>
<dbReference type="SUPFAM" id="SSF46579">
    <property type="entry name" value="Prefoldin"/>
    <property type="match status" value="1"/>
</dbReference>
<dbReference type="Proteomes" id="UP000823872">
    <property type="component" value="Chromosome A3"/>
</dbReference>
<dbReference type="PANTHER" id="PTHR21162:SF0">
    <property type="entry name" value="P53 AND DNA DAMAGE-REGULATED PROTEIN 1"/>
    <property type="match status" value="1"/>
</dbReference>
<evidence type="ECO:0000256" key="4">
    <source>
        <dbReference type="SAM" id="Coils"/>
    </source>
</evidence>
<comment type="subcellular location">
    <subcellularLocation>
        <location evidence="1">Cytoplasm</location>
    </subcellularLocation>
</comment>
<dbReference type="Ensembl" id="ENSFCTT00005082856.1">
    <property type="protein sequence ID" value="ENSFCTP00005057111.1"/>
    <property type="gene ID" value="ENSFCTG00005029604.1"/>
</dbReference>
<dbReference type="GeneTree" id="ENSGT00390000013253"/>
<reference evidence="6 7" key="1">
    <citation type="submission" date="2021-02" db="EMBL/GenBank/DDBJ databases">
        <title>Safari Cat Assemblies.</title>
        <authorList>
            <person name="Bredemeyer K.R."/>
            <person name="Murphy W.J."/>
        </authorList>
    </citation>
    <scope>NUCLEOTIDE SEQUENCE [LARGE SCALE GENOMIC DNA]</scope>
</reference>
<feature type="coiled-coil region" evidence="4">
    <location>
        <begin position="195"/>
        <end position="222"/>
    </location>
</feature>
<evidence type="ECO:0000256" key="2">
    <source>
        <dbReference type="ARBA" id="ARBA00022490"/>
    </source>
</evidence>
<keyword evidence="3" id="KW-0143">Chaperone</keyword>
<evidence type="ECO:0000256" key="5">
    <source>
        <dbReference type="SAM" id="MobiDB-lite"/>
    </source>
</evidence>